<dbReference type="Pfam" id="PF01546">
    <property type="entry name" value="Peptidase_M20"/>
    <property type="match status" value="1"/>
</dbReference>
<keyword evidence="5" id="KW-0677">Repeat</keyword>
<organism evidence="10 11">
    <name type="scientific">Steccherinum ochraceum</name>
    <dbReference type="NCBI Taxonomy" id="92696"/>
    <lineage>
        <taxon>Eukaryota</taxon>
        <taxon>Fungi</taxon>
        <taxon>Dikarya</taxon>
        <taxon>Basidiomycota</taxon>
        <taxon>Agaricomycotina</taxon>
        <taxon>Agaricomycetes</taxon>
        <taxon>Polyporales</taxon>
        <taxon>Steccherinaceae</taxon>
        <taxon>Steccherinum</taxon>
    </lineage>
</organism>
<evidence type="ECO:0000313" key="10">
    <source>
        <dbReference type="EMBL" id="TCD65155.1"/>
    </source>
</evidence>
<dbReference type="InterPro" id="IPR051458">
    <property type="entry name" value="Cyt/Met_Dipeptidase"/>
</dbReference>
<keyword evidence="2 7" id="KW-0853">WD repeat</keyword>
<dbReference type="InterPro" id="IPR001680">
    <property type="entry name" value="WD40_rpt"/>
</dbReference>
<dbReference type="Gene3D" id="3.30.70.360">
    <property type="match status" value="1"/>
</dbReference>
<dbReference type="InterPro" id="IPR011650">
    <property type="entry name" value="Peptidase_M20_dimer"/>
</dbReference>
<name>A0A4R0RHC9_9APHY</name>
<evidence type="ECO:0000256" key="5">
    <source>
        <dbReference type="ARBA" id="ARBA00022737"/>
    </source>
</evidence>
<reference evidence="10 11" key="1">
    <citation type="submission" date="2018-11" db="EMBL/GenBank/DDBJ databases">
        <title>Genome assembly of Steccherinum ochraceum LE-BIN_3174, the white-rot fungus of the Steccherinaceae family (The Residual Polyporoid clade, Polyporales, Basidiomycota).</title>
        <authorList>
            <person name="Fedorova T.V."/>
            <person name="Glazunova O.A."/>
            <person name="Landesman E.O."/>
            <person name="Moiseenko K.V."/>
            <person name="Psurtseva N.V."/>
            <person name="Savinova O.S."/>
            <person name="Shakhova N.V."/>
            <person name="Tyazhelova T.V."/>
            <person name="Vasina D.V."/>
        </authorList>
    </citation>
    <scope>NUCLEOTIDE SEQUENCE [LARGE SCALE GENOMIC DNA]</scope>
    <source>
        <strain evidence="10 11">LE-BIN_3174</strain>
    </source>
</reference>
<feature type="repeat" description="WD" evidence="7">
    <location>
        <begin position="329"/>
        <end position="351"/>
    </location>
</feature>
<feature type="domain" description="Peptidase M20 dimerisation" evidence="9">
    <location>
        <begin position="683"/>
        <end position="823"/>
    </location>
</feature>
<gene>
    <name evidence="10" type="ORF">EIP91_003048</name>
</gene>
<dbReference type="SMART" id="SM00320">
    <property type="entry name" value="WD40"/>
    <property type="match status" value="7"/>
</dbReference>
<evidence type="ECO:0000256" key="8">
    <source>
        <dbReference type="SAM" id="MobiDB-lite"/>
    </source>
</evidence>
<comment type="caution">
    <text evidence="10">The sequence shown here is derived from an EMBL/GenBank/DDBJ whole genome shotgun (WGS) entry which is preliminary data.</text>
</comment>
<dbReference type="SUPFAM" id="SSF50978">
    <property type="entry name" value="WD40 repeat-like"/>
    <property type="match status" value="1"/>
</dbReference>
<dbReference type="PANTHER" id="PTHR43270">
    <property type="entry name" value="BETA-ALA-HIS DIPEPTIDASE"/>
    <property type="match status" value="1"/>
</dbReference>
<dbReference type="InterPro" id="IPR015943">
    <property type="entry name" value="WD40/YVTN_repeat-like_dom_sf"/>
</dbReference>
<dbReference type="InterPro" id="IPR002933">
    <property type="entry name" value="Peptidase_M20"/>
</dbReference>
<evidence type="ECO:0000256" key="7">
    <source>
        <dbReference type="PROSITE-ProRule" id="PRU00221"/>
    </source>
</evidence>
<feature type="repeat" description="WD" evidence="7">
    <location>
        <begin position="466"/>
        <end position="481"/>
    </location>
</feature>
<evidence type="ECO:0000256" key="3">
    <source>
        <dbReference type="ARBA" id="ARBA00022670"/>
    </source>
</evidence>
<evidence type="ECO:0000256" key="6">
    <source>
        <dbReference type="ARBA" id="ARBA00022801"/>
    </source>
</evidence>
<dbReference type="PROSITE" id="PS50082">
    <property type="entry name" value="WD_REPEATS_2"/>
    <property type="match status" value="3"/>
</dbReference>
<dbReference type="Pfam" id="PF07687">
    <property type="entry name" value="M20_dimer"/>
    <property type="match status" value="1"/>
</dbReference>
<evidence type="ECO:0000259" key="9">
    <source>
        <dbReference type="Pfam" id="PF07687"/>
    </source>
</evidence>
<dbReference type="OrthoDB" id="7832001at2759"/>
<proteinExistence type="inferred from homology"/>
<keyword evidence="6" id="KW-0378">Hydrolase</keyword>
<dbReference type="InterPro" id="IPR020472">
    <property type="entry name" value="WD40_PAC1"/>
</dbReference>
<dbReference type="PANTHER" id="PTHR43270:SF8">
    <property type="entry name" value="DI- AND TRIPEPTIDASE DUG2-RELATED"/>
    <property type="match status" value="1"/>
</dbReference>
<dbReference type="PRINTS" id="PR00320">
    <property type="entry name" value="GPROTEINBRPT"/>
</dbReference>
<dbReference type="InterPro" id="IPR036322">
    <property type="entry name" value="WD40_repeat_dom_sf"/>
</dbReference>
<accession>A0A4R0RHC9</accession>
<dbReference type="EMBL" id="RWJN01000196">
    <property type="protein sequence ID" value="TCD65155.1"/>
    <property type="molecule type" value="Genomic_DNA"/>
</dbReference>
<evidence type="ECO:0000256" key="4">
    <source>
        <dbReference type="ARBA" id="ARBA00022723"/>
    </source>
</evidence>
<feature type="region of interest" description="Disordered" evidence="8">
    <location>
        <begin position="202"/>
        <end position="233"/>
    </location>
</feature>
<feature type="non-terminal residue" evidence="10">
    <location>
        <position position="1"/>
    </location>
</feature>
<evidence type="ECO:0000256" key="2">
    <source>
        <dbReference type="ARBA" id="ARBA00022574"/>
    </source>
</evidence>
<keyword evidence="3" id="KW-0645">Protease</keyword>
<dbReference type="GO" id="GO:0046872">
    <property type="term" value="F:metal ion binding"/>
    <property type="evidence" value="ECO:0007669"/>
    <property type="project" value="UniProtKB-KW"/>
</dbReference>
<comment type="similarity">
    <text evidence="1">Belongs to the peptidase M20A family.</text>
</comment>
<feature type="region of interest" description="Disordered" evidence="8">
    <location>
        <begin position="246"/>
        <end position="279"/>
    </location>
</feature>
<keyword evidence="11" id="KW-1185">Reference proteome</keyword>
<dbReference type="PROSITE" id="PS50294">
    <property type="entry name" value="WD_REPEATS_REGION"/>
    <property type="match status" value="1"/>
</dbReference>
<dbReference type="GO" id="GO:0006751">
    <property type="term" value="P:glutathione catabolic process"/>
    <property type="evidence" value="ECO:0007669"/>
    <property type="project" value="TreeGrafter"/>
</dbReference>
<dbReference type="Gene3D" id="3.40.630.10">
    <property type="entry name" value="Zn peptidases"/>
    <property type="match status" value="1"/>
</dbReference>
<dbReference type="Gene3D" id="2.130.10.10">
    <property type="entry name" value="YVTN repeat-like/Quinoprotein amine dehydrogenase"/>
    <property type="match status" value="2"/>
</dbReference>
<evidence type="ECO:0000256" key="1">
    <source>
        <dbReference type="ARBA" id="ARBA00006247"/>
    </source>
</evidence>
<dbReference type="GO" id="GO:0008233">
    <property type="term" value="F:peptidase activity"/>
    <property type="evidence" value="ECO:0007669"/>
    <property type="project" value="UniProtKB-KW"/>
</dbReference>
<dbReference type="Pfam" id="PF00400">
    <property type="entry name" value="WD40"/>
    <property type="match status" value="2"/>
</dbReference>
<keyword evidence="4" id="KW-0479">Metal-binding</keyword>
<feature type="repeat" description="WD" evidence="7">
    <location>
        <begin position="114"/>
        <end position="149"/>
    </location>
</feature>
<sequence length="1428" mass="157316">RLAAEHTSPGARLSRPLRPDSLIEVFHPACPYLKTTLVRQQPPILTHHAISLRSASLSRPLNPASENPALAHSLYQKCSSVLSLAADSHNIYSGSQADDILVWDKTTFTLKSTLQGHTGSVLALQYAPDRKWLFSASGDSSVRVWSTTTLAPLFRITPHLDTDSGDLFSLAWSPSLSTIYFGSQNTSLQWYTFPSDSSTTSPFPSFSPSTRADTPSIDILAGSLSGTSTPRRAHKFFDSYPQYTRRPADLNARNNSHRNSPSPPGSSSPPTSDDCLVHHPLGPTVPLEVTAENMIWSAHYGYVYCMALSPSTYEGSDDKPIGPNDTVRLVTGSGDSTVKLWSLASGVPSLEHTFDCGQGAVLALTVRADTVYAGCQDGYVKVLDLETKTCVRTIIVQEGVDILSLSMLGSDLYTCSANGEIQRWSSSFNLSASWKAHSGIILSSLVSRTESSKDEHEDTTKPRAVLITGGNDDYIKLWDIEPPVINVPDATDIQQDSHNDTLLYALSKFISIPSISGCPRTQEDCRQAAIWLRKCLSQLGAESSLLSTGEENNPLVLATFHGAQTQTRLPRILFYGHYDVIDAPTNGWSSDPFKLLPLNGYLYGRGITDNKGPVMAVACAAASLLRRRALNLDLVMLIEGEEENGSRGFCEAVERYKKLIGEVDAILVSNSTWISESTPCITYGLRGVIHCEVEISNSGCDLHSGVDGGASVEPMMDMVKLLSSLTDGKKVAIPGFYDAVRPLTADERQLYTVLSGVTQTPASALSAKWREPSLTVHNIEVSGPKNSTVIPATVKARVSLRIVPEQDLATIANSIQDHLKAAFKTFQSSNSLELGVKHQADWWLGKLDDPWFLALENAIRDEWGVEPLRIREGGSIPSIPYLEKQFSCHALHLPLGQSTDQAHLPNERISLANLQRGQSMSQRQTLSAAVDWQDASSEVKDVTPATSSPPSAAHFDYDRVPGETWLDIFTYVRNEIFEEFDSQWSDTLRSIILTQRWFRGFAQPLFFSFVDLNHLASYEESTSSPSPLAERFQRRVEFVLSERIAPYVKFIVCRIGCGLIQAELGPAGTGVDMFHWFLQKLRVSPLPNLKTFACPGYPLDVADLITLQCLPTLEGASIQLTFVPERNAKAQDAPVMPKDLRLKALRIHNQGHRMMPVKLGRVIPSWAPLLSPDTISFLQIDNPAAVQHFLSVLTSSEGTTAFPCLNTLHLNFERIGFPSAFPLHSCPELQVLVIKADGDAPPCLQGVTRGSPGFVSKLHTIDAPWNVVLQFASLCSLRSVVLRHTAGVVDPVTPFADSLTEVVSLEVVEPWRLTSEFVLFCLTKFRKLETFRCSYSSFERQGDSYVKQVFNALETIDLAPSLKVVDIWGEYEHPYMRTSTLSGRPDQEPMPMMLKHAIIGEKLLTRAPSLTSFRLKGWNHAFEWQHST</sequence>
<evidence type="ECO:0000313" key="11">
    <source>
        <dbReference type="Proteomes" id="UP000292702"/>
    </source>
</evidence>
<dbReference type="GO" id="GO:0006508">
    <property type="term" value="P:proteolysis"/>
    <property type="evidence" value="ECO:0007669"/>
    <property type="project" value="UniProtKB-KW"/>
</dbReference>
<dbReference type="SUPFAM" id="SSF53187">
    <property type="entry name" value="Zn-dependent exopeptidases"/>
    <property type="match status" value="1"/>
</dbReference>
<protein>
    <recommendedName>
        <fullName evidence="9">Peptidase M20 dimerisation domain-containing protein</fullName>
    </recommendedName>
</protein>
<dbReference type="Proteomes" id="UP000292702">
    <property type="component" value="Unassembled WGS sequence"/>
</dbReference>
<dbReference type="STRING" id="92696.A0A4R0RHC9"/>